<feature type="region of interest" description="Disordered" evidence="1">
    <location>
        <begin position="1"/>
        <end position="21"/>
    </location>
</feature>
<proteinExistence type="predicted"/>
<evidence type="ECO:0000313" key="3">
    <source>
        <dbReference type="Proteomes" id="UP000606786"/>
    </source>
</evidence>
<protein>
    <submittedName>
        <fullName evidence="2">(Mediterranean fruit fly) hypothetical protein</fullName>
    </submittedName>
</protein>
<accession>A0A811UEJ6</accession>
<dbReference type="EMBL" id="CAJHJT010000001">
    <property type="protein sequence ID" value="CAD6996327.1"/>
    <property type="molecule type" value="Genomic_DNA"/>
</dbReference>
<evidence type="ECO:0000256" key="1">
    <source>
        <dbReference type="SAM" id="MobiDB-lite"/>
    </source>
</evidence>
<feature type="compositionally biased region" description="Basic and acidic residues" evidence="1">
    <location>
        <begin position="7"/>
        <end position="21"/>
    </location>
</feature>
<dbReference type="AlphaFoldDB" id="A0A811UEJ6"/>
<feature type="non-terminal residue" evidence="2">
    <location>
        <position position="54"/>
    </location>
</feature>
<comment type="caution">
    <text evidence="2">The sequence shown here is derived from an EMBL/GenBank/DDBJ whole genome shotgun (WGS) entry which is preliminary data.</text>
</comment>
<reference evidence="2" key="1">
    <citation type="submission" date="2020-11" db="EMBL/GenBank/DDBJ databases">
        <authorList>
            <person name="Whitehead M."/>
        </authorList>
    </citation>
    <scope>NUCLEOTIDE SEQUENCE</scope>
    <source>
        <strain evidence="2">EGII</strain>
    </source>
</reference>
<feature type="non-terminal residue" evidence="2">
    <location>
        <position position="1"/>
    </location>
</feature>
<dbReference type="Proteomes" id="UP000606786">
    <property type="component" value="Unassembled WGS sequence"/>
</dbReference>
<keyword evidence="3" id="KW-1185">Reference proteome</keyword>
<evidence type="ECO:0000313" key="2">
    <source>
        <dbReference type="EMBL" id="CAD6996327.1"/>
    </source>
</evidence>
<name>A0A811UEJ6_CERCA</name>
<gene>
    <name evidence="2" type="ORF">CCAP1982_LOCUS5006</name>
</gene>
<organism evidence="2 3">
    <name type="scientific">Ceratitis capitata</name>
    <name type="common">Mediterranean fruit fly</name>
    <name type="synonym">Tephritis capitata</name>
    <dbReference type="NCBI Taxonomy" id="7213"/>
    <lineage>
        <taxon>Eukaryota</taxon>
        <taxon>Metazoa</taxon>
        <taxon>Ecdysozoa</taxon>
        <taxon>Arthropoda</taxon>
        <taxon>Hexapoda</taxon>
        <taxon>Insecta</taxon>
        <taxon>Pterygota</taxon>
        <taxon>Neoptera</taxon>
        <taxon>Endopterygota</taxon>
        <taxon>Diptera</taxon>
        <taxon>Brachycera</taxon>
        <taxon>Muscomorpha</taxon>
        <taxon>Tephritoidea</taxon>
        <taxon>Tephritidae</taxon>
        <taxon>Ceratitis</taxon>
        <taxon>Ceratitis</taxon>
    </lineage>
</organism>
<sequence>ILSRPHSMHDPSHRRECCNGKRDRPQTAAAAVAAAAASACCAGKQVGKQENEFI</sequence>